<organism evidence="1">
    <name type="scientific">Rhizophora mucronata</name>
    <name type="common">Asiatic mangrove</name>
    <dbReference type="NCBI Taxonomy" id="61149"/>
    <lineage>
        <taxon>Eukaryota</taxon>
        <taxon>Viridiplantae</taxon>
        <taxon>Streptophyta</taxon>
        <taxon>Embryophyta</taxon>
        <taxon>Tracheophyta</taxon>
        <taxon>Spermatophyta</taxon>
        <taxon>Magnoliopsida</taxon>
        <taxon>eudicotyledons</taxon>
        <taxon>Gunneridae</taxon>
        <taxon>Pentapetalae</taxon>
        <taxon>rosids</taxon>
        <taxon>fabids</taxon>
        <taxon>Malpighiales</taxon>
        <taxon>Rhizophoraceae</taxon>
        <taxon>Rhizophora</taxon>
    </lineage>
</organism>
<sequence>MAMPMAMDMPLKICLRIQMSNLNLLRKLIPLTKPPPLLWLLGLRNA</sequence>
<protein>
    <submittedName>
        <fullName evidence="1">GDP-L-galactose phosphorylase 2-like</fullName>
    </submittedName>
</protein>
<proteinExistence type="predicted"/>
<dbReference type="EMBL" id="GGEC01000628">
    <property type="protein sequence ID" value="MBW81111.1"/>
    <property type="molecule type" value="Transcribed_RNA"/>
</dbReference>
<reference evidence="1" key="1">
    <citation type="submission" date="2018-02" db="EMBL/GenBank/DDBJ databases">
        <title>Rhizophora mucronata_Transcriptome.</title>
        <authorList>
            <person name="Meera S.P."/>
            <person name="Sreeshan A."/>
            <person name="Augustine A."/>
        </authorList>
    </citation>
    <scope>NUCLEOTIDE SEQUENCE</scope>
    <source>
        <tissue evidence="1">Leaf</tissue>
    </source>
</reference>
<accession>A0A2P2IIU0</accession>
<name>A0A2P2IIU0_RHIMU</name>
<dbReference type="AlphaFoldDB" id="A0A2P2IIU0"/>
<evidence type="ECO:0000313" key="1">
    <source>
        <dbReference type="EMBL" id="MBW81111.1"/>
    </source>
</evidence>